<evidence type="ECO:0008006" key="3">
    <source>
        <dbReference type="Google" id="ProtNLM"/>
    </source>
</evidence>
<accession>A0A8J3KAX9</accession>
<proteinExistence type="predicted"/>
<comment type="caution">
    <text evidence="1">The sequence shown here is derived from an EMBL/GenBank/DDBJ whole genome shotgun (WGS) entry which is preliminary data.</text>
</comment>
<dbReference type="RefSeq" id="WP_147433012.1">
    <property type="nucleotide sequence ID" value="NZ_BONH01000005.1"/>
</dbReference>
<keyword evidence="2" id="KW-1185">Reference proteome</keyword>
<dbReference type="Pfam" id="PF13835">
    <property type="entry name" value="DUF4194"/>
    <property type="match status" value="1"/>
</dbReference>
<dbReference type="Proteomes" id="UP000659904">
    <property type="component" value="Unassembled WGS sequence"/>
</dbReference>
<name>A0A8J3KAX9_9ACTN</name>
<dbReference type="InterPro" id="IPR025449">
    <property type="entry name" value="JetB"/>
</dbReference>
<gene>
    <name evidence="1" type="ORF">Cci01nite_16650</name>
</gene>
<dbReference type="AlphaFoldDB" id="A0A8J3KAX9"/>
<sequence length="255" mass="28128">MTEHERPLFEQVFGDDLFADGDGRQETAVLDAEAMFAAGSASGVGVLVDSGVRQPRFDGDASQLPAEVCWTLQELVAAPHVTEKSRRHWAVVQQYEDVLRSRLSELNLILEVNREHRYAFTRQAFDPSPHSRAILRSKTLSLAASALALYLYQQYVMSPDEPVVETADMIDHMMAYKPSSDTDEAGFLKKVRTAITALDDAAIIKPVRGANRYIIYPVITSILTAEQVDALAGKYQAIARGQVRGSDAEPEDSDA</sequence>
<evidence type="ECO:0000313" key="1">
    <source>
        <dbReference type="EMBL" id="GIF96571.1"/>
    </source>
</evidence>
<evidence type="ECO:0000313" key="2">
    <source>
        <dbReference type="Proteomes" id="UP000659904"/>
    </source>
</evidence>
<protein>
    <recommendedName>
        <fullName evidence="3">DUF4194 domain-containing protein</fullName>
    </recommendedName>
</protein>
<organism evidence="1 2">
    <name type="scientific">Catellatospora citrea</name>
    <dbReference type="NCBI Taxonomy" id="53366"/>
    <lineage>
        <taxon>Bacteria</taxon>
        <taxon>Bacillati</taxon>
        <taxon>Actinomycetota</taxon>
        <taxon>Actinomycetes</taxon>
        <taxon>Micromonosporales</taxon>
        <taxon>Micromonosporaceae</taxon>
        <taxon>Catellatospora</taxon>
    </lineage>
</organism>
<dbReference type="EMBL" id="BONH01000005">
    <property type="protein sequence ID" value="GIF96571.1"/>
    <property type="molecule type" value="Genomic_DNA"/>
</dbReference>
<reference evidence="1 2" key="1">
    <citation type="submission" date="2021-01" db="EMBL/GenBank/DDBJ databases">
        <title>Whole genome shotgun sequence of Catellatospora citrea NBRC 14495.</title>
        <authorList>
            <person name="Komaki H."/>
            <person name="Tamura T."/>
        </authorList>
    </citation>
    <scope>NUCLEOTIDE SEQUENCE [LARGE SCALE GENOMIC DNA]</scope>
    <source>
        <strain evidence="1 2">NBRC 14495</strain>
    </source>
</reference>